<keyword evidence="3" id="KW-1185">Reference proteome</keyword>
<evidence type="ECO:0000256" key="1">
    <source>
        <dbReference type="SAM" id="Phobius"/>
    </source>
</evidence>
<name>A0A1T3NV09_9ACTN</name>
<keyword evidence="1" id="KW-1133">Transmembrane helix</keyword>
<dbReference type="PANTHER" id="PTHR36833:SF1">
    <property type="entry name" value="INTEGRAL MEMBRANE TRANSPORT PROTEIN"/>
    <property type="match status" value="1"/>
</dbReference>
<protein>
    <submittedName>
        <fullName evidence="2">ABC transporter permease</fullName>
    </submittedName>
</protein>
<dbReference type="STRING" id="159449.B4N89_06515"/>
<dbReference type="PANTHER" id="PTHR36833">
    <property type="entry name" value="SLR0610 PROTEIN-RELATED"/>
    <property type="match status" value="1"/>
</dbReference>
<sequence length="269" mass="28837">MAEPGGGQAYARLVRAQIRSQTQYRLSFAIDVASCALGTLVEAAVVLVVFRVSPTVGGFGLREVLVMSALAAFAFDLADLLVGNIERLSTYVRKGTLDTILIRPLRVLPQLLATDFALRRVGRVAQSSVLLVAVLIYADIDWTPARALMLALTPLAGCALFAAVFLLGACVAFWFVESGEIANAFTYGGKEFARYPATIYPGLLRRVFGYGVGLALVGYQPALFLTGHADPLGGPNWLAWTSPAAAALAWTIALLVWRTGIRHYRSTGS</sequence>
<reference evidence="2 3" key="1">
    <citation type="submission" date="2017-03" db="EMBL/GenBank/DDBJ databases">
        <title>Draft genome sequence of Streptomyces scabrisporus NF3, endophyte isolated from Amphipterygium adstringens.</title>
        <authorList>
            <person name="Vazquez M."/>
            <person name="Ceapa C.D."/>
            <person name="Rodriguez Luna D."/>
            <person name="Sanchez Esquivel S."/>
        </authorList>
    </citation>
    <scope>NUCLEOTIDE SEQUENCE [LARGE SCALE GENOMIC DNA]</scope>
    <source>
        <strain evidence="2 3">NF3</strain>
    </source>
</reference>
<evidence type="ECO:0000313" key="3">
    <source>
        <dbReference type="Proteomes" id="UP000190037"/>
    </source>
</evidence>
<comment type="caution">
    <text evidence="2">The sequence shown here is derived from an EMBL/GenBank/DDBJ whole genome shotgun (WGS) entry which is preliminary data.</text>
</comment>
<accession>A0A1T3NV09</accession>
<gene>
    <name evidence="2" type="ORF">B4N89_06515</name>
</gene>
<feature type="transmembrane region" description="Helical" evidence="1">
    <location>
        <begin position="64"/>
        <end position="85"/>
    </location>
</feature>
<feature type="transmembrane region" description="Helical" evidence="1">
    <location>
        <begin position="150"/>
        <end position="176"/>
    </location>
</feature>
<keyword evidence="1" id="KW-0812">Transmembrane</keyword>
<keyword evidence="1" id="KW-0472">Membrane</keyword>
<organism evidence="2 3">
    <name type="scientific">Embleya scabrispora</name>
    <dbReference type="NCBI Taxonomy" id="159449"/>
    <lineage>
        <taxon>Bacteria</taxon>
        <taxon>Bacillati</taxon>
        <taxon>Actinomycetota</taxon>
        <taxon>Actinomycetes</taxon>
        <taxon>Kitasatosporales</taxon>
        <taxon>Streptomycetaceae</taxon>
        <taxon>Embleya</taxon>
    </lineage>
</organism>
<dbReference type="AlphaFoldDB" id="A0A1T3NV09"/>
<proteinExistence type="predicted"/>
<feature type="transmembrane region" description="Helical" evidence="1">
    <location>
        <begin position="28"/>
        <end position="52"/>
    </location>
</feature>
<feature type="transmembrane region" description="Helical" evidence="1">
    <location>
        <begin position="237"/>
        <end position="257"/>
    </location>
</feature>
<dbReference type="InterPro" id="IPR010390">
    <property type="entry name" value="ABC-2_transporter-like"/>
</dbReference>
<dbReference type="Pfam" id="PF06182">
    <property type="entry name" value="ABC2_membrane_6"/>
    <property type="match status" value="1"/>
</dbReference>
<evidence type="ECO:0000313" key="2">
    <source>
        <dbReference type="EMBL" id="OPC80656.1"/>
    </source>
</evidence>
<feature type="transmembrane region" description="Helical" evidence="1">
    <location>
        <begin position="207"/>
        <end position="225"/>
    </location>
</feature>
<dbReference type="EMBL" id="MWQN01000001">
    <property type="protein sequence ID" value="OPC80656.1"/>
    <property type="molecule type" value="Genomic_DNA"/>
</dbReference>
<dbReference type="Proteomes" id="UP000190037">
    <property type="component" value="Unassembled WGS sequence"/>
</dbReference>
<dbReference type="OrthoDB" id="9788195at2"/>
<feature type="transmembrane region" description="Helical" evidence="1">
    <location>
        <begin position="121"/>
        <end position="138"/>
    </location>
</feature>
<dbReference type="RefSeq" id="WP_078974911.1">
    <property type="nucleotide sequence ID" value="NZ_MWQN01000001.1"/>
</dbReference>